<dbReference type="VEuPathDB" id="ToxoDB:EPH_0063570"/>
<sequence length="296" mass="31320">MAWSNGGPKEAAVGEGASPPSPGPTVAKGGGPHGAAPSMVQAEQPLGALDAVYKEVSGTQSPPAAGGRKASGGASPAASADWQGAPMYNAALGYALQGPLAGEGMQGGLLPARVVYETPLQSRSRERKGVGGGDGLTKWWLLMLMTLNTLASCWGLWELRQRTAQIIHAQEAALGELTDTIRRRVLPVFDQNLFPDALLPSPMDSLTRQLFNEWAGTREEAPVLQSAEEEAPSNKHRPPRLPLHAGNLEQSRQRRPPPLPDFLLSPTVPTGPSLSFIDLPPQSPQPPKWSSPSDHP</sequence>
<accession>U6H2Z2</accession>
<protein>
    <submittedName>
        <fullName evidence="2">Uncharacterized protein</fullName>
    </submittedName>
</protein>
<reference evidence="2" key="1">
    <citation type="submission" date="2013-10" db="EMBL/GenBank/DDBJ databases">
        <title>Genomic analysis of the causative agents of coccidiosis in chickens.</title>
        <authorList>
            <person name="Reid A.J."/>
            <person name="Blake D."/>
            <person name="Billington K."/>
            <person name="Browne H."/>
            <person name="Dunn M."/>
            <person name="Hung S."/>
            <person name="Kawahara F."/>
            <person name="Miranda-Saavedra D."/>
            <person name="Mourier T."/>
            <person name="Nagra H."/>
            <person name="Otto T.D."/>
            <person name="Rawlings N."/>
            <person name="Sanchez A."/>
            <person name="Sanders M."/>
            <person name="Subramaniam C."/>
            <person name="Tay Y."/>
            <person name="Dear P."/>
            <person name="Doerig C."/>
            <person name="Gruber A."/>
            <person name="Parkinson J."/>
            <person name="Shirley M."/>
            <person name="Wan K.L."/>
            <person name="Berriman M."/>
            <person name="Tomley F."/>
            <person name="Pain A."/>
        </authorList>
    </citation>
    <scope>NUCLEOTIDE SEQUENCE [LARGE SCALE GENOMIC DNA]</scope>
    <source>
        <strain evidence="2">Houghton</strain>
    </source>
</reference>
<dbReference type="EMBL" id="HG694399">
    <property type="protein sequence ID" value="CDI85843.1"/>
    <property type="molecule type" value="Genomic_DNA"/>
</dbReference>
<organism evidence="2 3">
    <name type="scientific">Eimeria praecox</name>
    <dbReference type="NCBI Taxonomy" id="51316"/>
    <lineage>
        <taxon>Eukaryota</taxon>
        <taxon>Sar</taxon>
        <taxon>Alveolata</taxon>
        <taxon>Apicomplexa</taxon>
        <taxon>Conoidasida</taxon>
        <taxon>Coccidia</taxon>
        <taxon>Eucoccidiorida</taxon>
        <taxon>Eimeriorina</taxon>
        <taxon>Eimeriidae</taxon>
        <taxon>Eimeria</taxon>
    </lineage>
</organism>
<feature type="region of interest" description="Disordered" evidence="1">
    <location>
        <begin position="57"/>
        <end position="79"/>
    </location>
</feature>
<evidence type="ECO:0000313" key="2">
    <source>
        <dbReference type="EMBL" id="CDI85843.1"/>
    </source>
</evidence>
<keyword evidence="3" id="KW-1185">Reference proteome</keyword>
<feature type="compositionally biased region" description="Low complexity" evidence="1">
    <location>
        <begin position="61"/>
        <end position="79"/>
    </location>
</feature>
<proteinExistence type="predicted"/>
<dbReference type="Proteomes" id="UP000018201">
    <property type="component" value="Unassembled WGS sequence"/>
</dbReference>
<feature type="region of interest" description="Disordered" evidence="1">
    <location>
        <begin position="219"/>
        <end position="296"/>
    </location>
</feature>
<gene>
    <name evidence="2" type="ORF">EPH_0063570</name>
</gene>
<reference evidence="2" key="2">
    <citation type="submission" date="2013-10" db="EMBL/GenBank/DDBJ databases">
        <authorList>
            <person name="Aslett M."/>
        </authorList>
    </citation>
    <scope>NUCLEOTIDE SEQUENCE [LARGE SCALE GENOMIC DNA]</scope>
    <source>
        <strain evidence="2">Houghton</strain>
    </source>
</reference>
<feature type="region of interest" description="Disordered" evidence="1">
    <location>
        <begin position="1"/>
        <end position="43"/>
    </location>
</feature>
<dbReference type="AlphaFoldDB" id="U6H2Z2"/>
<evidence type="ECO:0000256" key="1">
    <source>
        <dbReference type="SAM" id="MobiDB-lite"/>
    </source>
</evidence>
<evidence type="ECO:0000313" key="3">
    <source>
        <dbReference type="Proteomes" id="UP000018201"/>
    </source>
</evidence>
<dbReference type="OrthoDB" id="345595at2759"/>
<name>U6H2Z2_9EIME</name>